<dbReference type="InterPro" id="IPR021622">
    <property type="entry name" value="Afadin/alpha-actinin-bd"/>
</dbReference>
<proteinExistence type="inferred from homology"/>
<evidence type="ECO:0000256" key="3">
    <source>
        <dbReference type="SAM" id="Coils"/>
    </source>
</evidence>
<evidence type="ECO:0000313" key="7">
    <source>
        <dbReference type="Proteomes" id="UP000746612"/>
    </source>
</evidence>
<reference evidence="5" key="2">
    <citation type="submission" date="2021-03" db="EMBL/GenBank/DDBJ databases">
        <authorList>
            <person name="Alouane T."/>
            <person name="Langin T."/>
            <person name="Bonhomme L."/>
        </authorList>
    </citation>
    <scope>NUCLEOTIDE SEQUENCE</scope>
    <source>
        <strain evidence="5">MDC_Fg202</strain>
    </source>
</reference>
<reference evidence="6" key="1">
    <citation type="submission" date="2019-04" db="EMBL/GenBank/DDBJ databases">
        <authorList>
            <person name="Melise S."/>
            <person name="Noan J."/>
            <person name="Okalmin O."/>
        </authorList>
    </citation>
    <scope>NUCLEOTIDE SEQUENCE</scope>
    <source>
        <strain evidence="6">FN9</strain>
    </source>
</reference>
<feature type="compositionally biased region" description="Low complexity" evidence="4">
    <location>
        <begin position="549"/>
        <end position="562"/>
    </location>
</feature>
<dbReference type="EMBL" id="CAAKMV010000033">
    <property type="protein sequence ID" value="VIO52577.1"/>
    <property type="molecule type" value="Genomic_DNA"/>
</dbReference>
<accession>A0A4V6J731</accession>
<sequence length="731" mass="81491">MDYRTKASLINYRCAKIGDKKSSFNLQLFKGAVNEGYVSSSHTTMIDTDNLRTASLYINNQLLSRGLLRDGQSIEFAGVAFDGHDAAATMGRIVSVLNDLILRRDRDAEHRESLSTTMRTLRADNLKHTNDIARLTEKHNEAKRKLDIAEASEASLKTQMKSADATIRGLKEELTRTKGLVAQTRAACATDVRRRDRQIDTLKKQLNEAGRARGARGNPVVTSITITGDIGDERSSTRGASTSAEDYDLHNETNAFLANLAQNLSEENEAILVVMRKTMQKLRDMSGWSNENQDTLVTQQQGWQDMATELDSVLDHMRTILTNPSFVPIEEVMVREEEISRLKDGWVKMESRWTEAVHLIDGWRKRMAANGRPICDEELQMGLRLSPVRVRDVEETRHASGLRLSAVAEEEDEDVRMNSPCPSRCAPSVQLVPESEPEDDDNAHESDAESDYDVPIEDYDVDEPNVQILQQSTAAPLYHREQESSPLPEPPQLSPLKDSASAGNRGSHRSKQQGKRDFTTTAEEDNWDLPIESNPLPIQFNPDARDRVSSSSSLEEALLRSSNATPEAPSTPSRQGSQRSDQNDANQGSPNRSPRRTASRLPLPRNVEPAPQQSPLTMATIAAKLAASEREADAARVRAKLRAARSTRGVQKPKIASSQPEPQAADPPAKEPELKRSDVENVDPVKRDPVPADELKPEKRRRARRTSKKTSRRRSTLSPWELESLMNGNVQ</sequence>
<comment type="similarity">
    <text evidence="1">Belongs to the ADIP family.</text>
</comment>
<feature type="compositionally biased region" description="Acidic residues" evidence="4">
    <location>
        <begin position="435"/>
        <end position="453"/>
    </location>
</feature>
<gene>
    <name evidence="6" type="ORF">FUG_LOCUS35030</name>
    <name evidence="5" type="ORF">MDCFG202_LOCUS434247</name>
</gene>
<keyword evidence="2 3" id="KW-0175">Coiled coil</keyword>
<evidence type="ECO:0008006" key="8">
    <source>
        <dbReference type="Google" id="ProtNLM"/>
    </source>
</evidence>
<dbReference type="Pfam" id="PF11559">
    <property type="entry name" value="ADIP"/>
    <property type="match status" value="1"/>
</dbReference>
<dbReference type="AlphaFoldDB" id="A0A4V6J731"/>
<dbReference type="EMBL" id="CAJPIJ010000162">
    <property type="protein sequence ID" value="CAG1998171.1"/>
    <property type="molecule type" value="Genomic_DNA"/>
</dbReference>
<feature type="region of interest" description="Disordered" evidence="4">
    <location>
        <begin position="477"/>
        <end position="731"/>
    </location>
</feature>
<name>A0A4V6J731_GIBZA</name>
<feature type="compositionally biased region" description="Basic and acidic residues" evidence="4">
    <location>
        <begin position="627"/>
        <end position="636"/>
    </location>
</feature>
<protein>
    <recommendedName>
        <fullName evidence="8">NIMA interactive protein</fullName>
    </recommendedName>
</protein>
<feature type="compositionally biased region" description="Basic and acidic residues" evidence="4">
    <location>
        <begin position="668"/>
        <end position="697"/>
    </location>
</feature>
<dbReference type="Proteomes" id="UP000746612">
    <property type="component" value="Unassembled WGS sequence"/>
</dbReference>
<feature type="region of interest" description="Disordered" evidence="4">
    <location>
        <begin position="408"/>
        <end position="453"/>
    </location>
</feature>
<organism evidence="5 7">
    <name type="scientific">Gibberella zeae</name>
    <name type="common">Wheat head blight fungus</name>
    <name type="synonym">Fusarium graminearum</name>
    <dbReference type="NCBI Taxonomy" id="5518"/>
    <lineage>
        <taxon>Eukaryota</taxon>
        <taxon>Fungi</taxon>
        <taxon>Dikarya</taxon>
        <taxon>Ascomycota</taxon>
        <taxon>Pezizomycotina</taxon>
        <taxon>Sordariomycetes</taxon>
        <taxon>Hypocreomycetidae</taxon>
        <taxon>Hypocreales</taxon>
        <taxon>Nectriaceae</taxon>
        <taxon>Fusarium</taxon>
    </lineage>
</organism>
<feature type="compositionally biased region" description="Polar residues" evidence="4">
    <location>
        <begin position="563"/>
        <end position="592"/>
    </location>
</feature>
<feature type="coiled-coil region" evidence="3">
    <location>
        <begin position="118"/>
        <end position="173"/>
    </location>
</feature>
<feature type="compositionally biased region" description="Basic residues" evidence="4">
    <location>
        <begin position="698"/>
        <end position="715"/>
    </location>
</feature>
<evidence type="ECO:0000256" key="2">
    <source>
        <dbReference type="ARBA" id="ARBA00023054"/>
    </source>
</evidence>
<evidence type="ECO:0000313" key="6">
    <source>
        <dbReference type="EMBL" id="VIO52577.1"/>
    </source>
</evidence>
<evidence type="ECO:0000313" key="5">
    <source>
        <dbReference type="EMBL" id="CAG1998171.1"/>
    </source>
</evidence>
<evidence type="ECO:0000256" key="4">
    <source>
        <dbReference type="SAM" id="MobiDB-lite"/>
    </source>
</evidence>
<evidence type="ECO:0000256" key="1">
    <source>
        <dbReference type="ARBA" id="ARBA00009291"/>
    </source>
</evidence>